<comment type="caution">
    <text evidence="3">The sequence shown here is derived from an EMBL/GenBank/DDBJ whole genome shotgun (WGS) entry which is preliminary data.</text>
</comment>
<dbReference type="AlphaFoldDB" id="A0A9K3CTK6"/>
<name>A0A9K3CTK6_9EUKA</name>
<gene>
    <name evidence="3" type="ORF">KIPB_002296</name>
</gene>
<keyword evidence="2" id="KW-0812">Transmembrane</keyword>
<evidence type="ECO:0000313" key="3">
    <source>
        <dbReference type="EMBL" id="GIQ81349.1"/>
    </source>
</evidence>
<proteinExistence type="predicted"/>
<feature type="transmembrane region" description="Helical" evidence="2">
    <location>
        <begin position="84"/>
        <end position="106"/>
    </location>
</feature>
<keyword evidence="4" id="KW-1185">Reference proteome</keyword>
<protein>
    <submittedName>
        <fullName evidence="3">Uncharacterized protein</fullName>
    </submittedName>
</protein>
<keyword evidence="2" id="KW-0472">Membrane</keyword>
<dbReference type="Proteomes" id="UP000265618">
    <property type="component" value="Unassembled WGS sequence"/>
</dbReference>
<feature type="region of interest" description="Disordered" evidence="1">
    <location>
        <begin position="23"/>
        <end position="47"/>
    </location>
</feature>
<evidence type="ECO:0000256" key="1">
    <source>
        <dbReference type="SAM" id="MobiDB-lite"/>
    </source>
</evidence>
<organism evidence="3 4">
    <name type="scientific">Kipferlia bialata</name>
    <dbReference type="NCBI Taxonomy" id="797122"/>
    <lineage>
        <taxon>Eukaryota</taxon>
        <taxon>Metamonada</taxon>
        <taxon>Carpediemonas-like organisms</taxon>
        <taxon>Kipferlia</taxon>
    </lineage>
</organism>
<evidence type="ECO:0000256" key="2">
    <source>
        <dbReference type="SAM" id="Phobius"/>
    </source>
</evidence>
<accession>A0A9K3CTK6</accession>
<keyword evidence="2" id="KW-1133">Transmembrane helix</keyword>
<reference evidence="3 4" key="1">
    <citation type="journal article" date="2018" name="PLoS ONE">
        <title>The draft genome of Kipferlia bialata reveals reductive genome evolution in fornicate parasites.</title>
        <authorList>
            <person name="Tanifuji G."/>
            <person name="Takabayashi S."/>
            <person name="Kume K."/>
            <person name="Takagi M."/>
            <person name="Nakayama T."/>
            <person name="Kamikawa R."/>
            <person name="Inagaki Y."/>
            <person name="Hashimoto T."/>
        </authorList>
    </citation>
    <scope>NUCLEOTIDE SEQUENCE [LARGE SCALE GENOMIC DNA]</scope>
    <source>
        <strain evidence="3">NY0173</strain>
    </source>
</reference>
<dbReference type="EMBL" id="BDIP01000368">
    <property type="protein sequence ID" value="GIQ81349.1"/>
    <property type="molecule type" value="Genomic_DNA"/>
</dbReference>
<sequence>MSPPPCATEGVCLDETFVLGQSVSTPLKSASPPKAKGRRRAKTKGPAMEVEACVEAVPAVGEVPPTPKAAPSLPETNRNRGLRLGLIVICALMMALVGAAVCIQVGRLMGDGHLSREGEGERQSAWDAQREVYIQSLERAREREAWLEGRVREVQESAAAEREALLLEVHSLQGEVERLKQSQ</sequence>
<evidence type="ECO:0000313" key="4">
    <source>
        <dbReference type="Proteomes" id="UP000265618"/>
    </source>
</evidence>